<keyword evidence="7" id="KW-1185">Reference proteome</keyword>
<dbReference type="InterPro" id="IPR014001">
    <property type="entry name" value="Helicase_ATP-bd"/>
</dbReference>
<dbReference type="RefSeq" id="WP_145290350.1">
    <property type="nucleotide sequence ID" value="NZ_CP036291.1"/>
</dbReference>
<dbReference type="GO" id="GO:0003677">
    <property type="term" value="F:DNA binding"/>
    <property type="evidence" value="ECO:0007669"/>
    <property type="project" value="TreeGrafter"/>
</dbReference>
<dbReference type="SUPFAM" id="SSF52540">
    <property type="entry name" value="P-loop containing nucleoside triphosphate hydrolases"/>
    <property type="match status" value="1"/>
</dbReference>
<reference evidence="6 7" key="1">
    <citation type="submission" date="2019-02" db="EMBL/GenBank/DDBJ databases">
        <title>Deep-cultivation of Planctomycetes and their phenomic and genomic characterization uncovers novel biology.</title>
        <authorList>
            <person name="Wiegand S."/>
            <person name="Jogler M."/>
            <person name="Boedeker C."/>
            <person name="Pinto D."/>
            <person name="Vollmers J."/>
            <person name="Rivas-Marin E."/>
            <person name="Kohn T."/>
            <person name="Peeters S.H."/>
            <person name="Heuer A."/>
            <person name="Rast P."/>
            <person name="Oberbeckmann S."/>
            <person name="Bunk B."/>
            <person name="Jeske O."/>
            <person name="Meyerdierks A."/>
            <person name="Storesund J.E."/>
            <person name="Kallscheuer N."/>
            <person name="Luecker S."/>
            <person name="Lage O.M."/>
            <person name="Pohl T."/>
            <person name="Merkel B.J."/>
            <person name="Hornburger P."/>
            <person name="Mueller R.-W."/>
            <person name="Bruemmer F."/>
            <person name="Labrenz M."/>
            <person name="Spormann A.M."/>
            <person name="Op den Camp H."/>
            <person name="Overmann J."/>
            <person name="Amann R."/>
            <person name="Jetten M.S.M."/>
            <person name="Mascher T."/>
            <person name="Medema M.H."/>
            <person name="Devos D.P."/>
            <person name="Kaster A.-K."/>
            <person name="Ovreas L."/>
            <person name="Rohde M."/>
            <person name="Galperin M.Y."/>
            <person name="Jogler C."/>
        </authorList>
    </citation>
    <scope>NUCLEOTIDE SEQUENCE [LARGE SCALE GENOMIC DNA]</scope>
    <source>
        <strain evidence="6 7">Pla175</strain>
    </source>
</reference>
<keyword evidence="6" id="KW-0347">Helicase</keyword>
<evidence type="ECO:0000256" key="2">
    <source>
        <dbReference type="ARBA" id="ARBA00022840"/>
    </source>
</evidence>
<name>A0A518DHG1_9BACT</name>
<dbReference type="PROSITE" id="PS51192">
    <property type="entry name" value="HELICASE_ATP_BIND_1"/>
    <property type="match status" value="1"/>
</dbReference>
<feature type="domain" description="Helicase ATP-binding" evidence="4">
    <location>
        <begin position="32"/>
        <end position="211"/>
    </location>
</feature>
<sequence>MSGFDQLHPDLQHHIANSLGWQSLRPFQEEVIPEILSQKHLVVLAPTAGGKTEAAVFPLLSRMLSEQWTGLSVLYLCPLKALLNDLDLRLTRYCSLVGRRSGLWHGDVTQTERKRIASEPPDVLLTTPESLEVILMSRRLDPATLFGQLRAVVVDEVHAFAGDDRGWHLQAVVERASAKSEHAVQRIGLSATVGNPAELTQWLAGSQPGERGHYVRPSDHLAEADVQVDYVGTLDNAALVISKLHRGEKRLVFIDSRAGAEKLSAELNKLAVPAFVTHGSLSKQHRRAAEEAFRSRSDCVIVATSVLELGIDVGDLDRVIQVGAPVTVSSFLQRMGRTGRRDPSKRNCLFLAVRHDSLLVAAALVEMWKTGFVEPTQPPPSPFHVLAQQLMAITLQEGGTSADRWYDEVKRVPAFAEMAPEEVQELFAFMLAETVLAQEQGVLRLGTLGEQKYGRKNYLKLFSVFMTEPLFRVVHGREEIGQIDELTLTIRKQGRRLFLLGGRTWEIEEVDWQKRLVRVREVRTDASVMFSSVPPGLGYPLCQAMRGVLASKYDRPWWSRRATEKIAEKRGESPWLEVDKTTLLRSGEGGLEWWTFGGVGVNATLANSLAAVLRQSIKHSPFSLEFPRGVRSGVILQAIAQLAAGGPAMPPEVDERMLYAVKFSECVPHSLALRMLERRVADPENLKRLLEQPIAERTVEPRDKAHSQSENR</sequence>
<dbReference type="OrthoDB" id="9774462at2"/>
<gene>
    <name evidence="6" type="primary">rhlE_2</name>
    <name evidence="6" type="ORF">Pla175_43260</name>
</gene>
<dbReference type="InterPro" id="IPR027417">
    <property type="entry name" value="P-loop_NTPase"/>
</dbReference>
<proteinExistence type="predicted"/>
<dbReference type="GO" id="GO:0005524">
    <property type="term" value="F:ATP binding"/>
    <property type="evidence" value="ECO:0007669"/>
    <property type="project" value="UniProtKB-KW"/>
</dbReference>
<dbReference type="GO" id="GO:0016887">
    <property type="term" value="F:ATP hydrolysis activity"/>
    <property type="evidence" value="ECO:0007669"/>
    <property type="project" value="TreeGrafter"/>
</dbReference>
<dbReference type="SMART" id="SM00487">
    <property type="entry name" value="DEXDc"/>
    <property type="match status" value="1"/>
</dbReference>
<keyword evidence="6" id="KW-0378">Hydrolase</keyword>
<evidence type="ECO:0000313" key="7">
    <source>
        <dbReference type="Proteomes" id="UP000317429"/>
    </source>
</evidence>
<accession>A0A518DHG1</accession>
<keyword evidence="1" id="KW-0547">Nucleotide-binding</keyword>
<dbReference type="Pfam" id="PF00270">
    <property type="entry name" value="DEAD"/>
    <property type="match status" value="1"/>
</dbReference>
<dbReference type="Pfam" id="PF00271">
    <property type="entry name" value="Helicase_C"/>
    <property type="match status" value="1"/>
</dbReference>
<feature type="compositionally biased region" description="Basic and acidic residues" evidence="3">
    <location>
        <begin position="697"/>
        <end position="712"/>
    </location>
</feature>
<evidence type="ECO:0000259" key="4">
    <source>
        <dbReference type="PROSITE" id="PS51192"/>
    </source>
</evidence>
<dbReference type="InterPro" id="IPR011545">
    <property type="entry name" value="DEAD/DEAH_box_helicase_dom"/>
</dbReference>
<dbReference type="Proteomes" id="UP000317429">
    <property type="component" value="Chromosome"/>
</dbReference>
<dbReference type="SMART" id="SM00490">
    <property type="entry name" value="HELICc"/>
    <property type="match status" value="1"/>
</dbReference>
<organism evidence="6 7">
    <name type="scientific">Pirellulimonas nuda</name>
    <dbReference type="NCBI Taxonomy" id="2528009"/>
    <lineage>
        <taxon>Bacteria</taxon>
        <taxon>Pseudomonadati</taxon>
        <taxon>Planctomycetota</taxon>
        <taxon>Planctomycetia</taxon>
        <taxon>Pirellulales</taxon>
        <taxon>Lacipirellulaceae</taxon>
        <taxon>Pirellulimonas</taxon>
    </lineage>
</organism>
<dbReference type="PANTHER" id="PTHR47962:SF5">
    <property type="entry name" value="ATP-DEPENDENT HELICASE LHR-RELATED"/>
    <property type="match status" value="1"/>
</dbReference>
<evidence type="ECO:0000313" key="6">
    <source>
        <dbReference type="EMBL" id="QDU90913.1"/>
    </source>
</evidence>
<dbReference type="EC" id="3.6.4.13" evidence="6"/>
<dbReference type="KEGG" id="pnd:Pla175_43260"/>
<protein>
    <submittedName>
        <fullName evidence="6">ATP-dependent RNA helicase RhlE</fullName>
        <ecNumber evidence="6">3.6.4.13</ecNumber>
    </submittedName>
</protein>
<feature type="domain" description="Helicase C-terminal" evidence="5">
    <location>
        <begin position="233"/>
        <end position="384"/>
    </location>
</feature>
<evidence type="ECO:0000259" key="5">
    <source>
        <dbReference type="PROSITE" id="PS51194"/>
    </source>
</evidence>
<dbReference type="Pfam" id="PF19306">
    <property type="entry name" value="WHD_Lhr"/>
    <property type="match status" value="1"/>
</dbReference>
<evidence type="ECO:0000256" key="3">
    <source>
        <dbReference type="SAM" id="MobiDB-lite"/>
    </source>
</evidence>
<dbReference type="PROSITE" id="PS51194">
    <property type="entry name" value="HELICASE_CTER"/>
    <property type="match status" value="1"/>
</dbReference>
<dbReference type="InterPro" id="IPR001650">
    <property type="entry name" value="Helicase_C-like"/>
</dbReference>
<keyword evidence="2" id="KW-0067">ATP-binding</keyword>
<dbReference type="Gene3D" id="3.40.50.300">
    <property type="entry name" value="P-loop containing nucleotide triphosphate hydrolases"/>
    <property type="match status" value="2"/>
</dbReference>
<evidence type="ECO:0000256" key="1">
    <source>
        <dbReference type="ARBA" id="ARBA00022741"/>
    </source>
</evidence>
<dbReference type="EMBL" id="CP036291">
    <property type="protein sequence ID" value="QDU90913.1"/>
    <property type="molecule type" value="Genomic_DNA"/>
</dbReference>
<dbReference type="InterPro" id="IPR052511">
    <property type="entry name" value="ATP-dep_Helicase"/>
</dbReference>
<dbReference type="AlphaFoldDB" id="A0A518DHG1"/>
<dbReference type="InterPro" id="IPR045628">
    <property type="entry name" value="Lhr_WH_dom"/>
</dbReference>
<dbReference type="PANTHER" id="PTHR47962">
    <property type="entry name" value="ATP-DEPENDENT HELICASE LHR-RELATED-RELATED"/>
    <property type="match status" value="1"/>
</dbReference>
<feature type="region of interest" description="Disordered" evidence="3">
    <location>
        <begin position="692"/>
        <end position="712"/>
    </location>
</feature>
<dbReference type="GO" id="GO:0003724">
    <property type="term" value="F:RNA helicase activity"/>
    <property type="evidence" value="ECO:0007669"/>
    <property type="project" value="UniProtKB-EC"/>
</dbReference>